<dbReference type="EMBL" id="JMQC01000008">
    <property type="protein sequence ID" value="KFM99112.1"/>
    <property type="molecule type" value="Genomic_DNA"/>
</dbReference>
<dbReference type="SUPFAM" id="SSF56112">
    <property type="entry name" value="Protein kinase-like (PK-like)"/>
    <property type="match status" value="1"/>
</dbReference>
<dbReference type="PATRIC" id="fig|1405.8.peg.585"/>
<comment type="caution">
    <text evidence="1">The sequence shown here is derived from an EMBL/GenBank/DDBJ whole genome shotgun (WGS) entry which is preliminary data.</text>
</comment>
<dbReference type="AlphaFoldDB" id="A0A090YMI3"/>
<proteinExistence type="predicted"/>
<reference evidence="1 2" key="1">
    <citation type="submission" date="2014-04" db="EMBL/GenBank/DDBJ databases">
        <authorList>
            <person name="Bishop-Lilly K.A."/>
            <person name="Broomall S.M."/>
            <person name="Chain P.S."/>
            <person name="Chertkov O."/>
            <person name="Coyne S.R."/>
            <person name="Daligault H.E."/>
            <person name="Davenport K.W."/>
            <person name="Erkkila T."/>
            <person name="Frey K.G."/>
            <person name="Gibbons H.S."/>
            <person name="Gu W."/>
            <person name="Jaissle J."/>
            <person name="Johnson S.L."/>
            <person name="Koroleva G.I."/>
            <person name="Ladner J.T."/>
            <person name="Lo C.-C."/>
            <person name="Minogue T.D."/>
            <person name="Munk C."/>
            <person name="Palacios G.F."/>
            <person name="Redden C.L."/>
            <person name="Rosenzweig C.N."/>
            <person name="Scholz M.B."/>
            <person name="Teshima H."/>
            <person name="Xu Y."/>
        </authorList>
    </citation>
    <scope>NUCLEOTIDE SEQUENCE [LARGE SCALE GENOMIC DNA]</scope>
    <source>
        <strain evidence="1 2">BHP</strain>
    </source>
</reference>
<organism evidence="1 2">
    <name type="scientific">Bacillus clarus</name>
    <dbReference type="NCBI Taxonomy" id="2338372"/>
    <lineage>
        <taxon>Bacteria</taxon>
        <taxon>Bacillati</taxon>
        <taxon>Bacillota</taxon>
        <taxon>Bacilli</taxon>
        <taxon>Bacillales</taxon>
        <taxon>Bacillaceae</taxon>
        <taxon>Bacillus</taxon>
        <taxon>Bacillus cereus group</taxon>
    </lineage>
</organism>
<dbReference type="Pfam" id="PF02958">
    <property type="entry name" value="EcKL"/>
    <property type="match status" value="1"/>
</dbReference>
<dbReference type="GO" id="GO:0016740">
    <property type="term" value="F:transferase activity"/>
    <property type="evidence" value="ECO:0007669"/>
    <property type="project" value="UniProtKB-KW"/>
</dbReference>
<dbReference type="Gene3D" id="3.90.1200.10">
    <property type="match status" value="1"/>
</dbReference>
<dbReference type="InterPro" id="IPR011009">
    <property type="entry name" value="Kinase-like_dom_sf"/>
</dbReference>
<evidence type="ECO:0000313" key="2">
    <source>
        <dbReference type="Proteomes" id="UP000029389"/>
    </source>
</evidence>
<gene>
    <name evidence="1" type="ORF">DJ93_413</name>
</gene>
<dbReference type="InterPro" id="IPR004119">
    <property type="entry name" value="EcKL"/>
</dbReference>
<keyword evidence="1" id="KW-0808">Transferase</keyword>
<dbReference type="Proteomes" id="UP000029389">
    <property type="component" value="Unassembled WGS sequence"/>
</dbReference>
<sequence length="351" mass="42042">MYELSVLSKHLEKLDMPKKLSYVLGEKVKINYSKISCLKKSRKMCVYQLILQNKMTAYPIVLKIYNETHYKNEVEINIYDKAYHILKEFLPQIYYIEKNKHETWIFMEFVQQIRGQITFTPAHFSRIIPTVAKLHAHTFEAEFQKYKEIWSSWLPNYGSDRMKKDREKHIKKTKIFLNDAQKDERLKEMIQPYYELLISIYEKGPDFFPELLENGSAITHCDLHMQNICSNNVSSNGDWDIQFIDWESAKYTPVWFDMVVLVEVLIGFRKDWQSNAEEIRVNCVKSYTEEMKRYGIEFKTNPMDLYKMAYLQRTLEKGLHTQLRRIFDNRAGELLPYHLEKIQTWGTEFGL</sequence>
<evidence type="ECO:0000313" key="1">
    <source>
        <dbReference type="EMBL" id="KFM99112.1"/>
    </source>
</evidence>
<name>A0A090YMI3_9BACI</name>
<protein>
    <submittedName>
        <fullName evidence="1">Phosphotransferase enzyme family protein</fullName>
    </submittedName>
</protein>
<accession>A0A090YMI3</accession>
<dbReference type="RefSeq" id="WP_042979081.1">
    <property type="nucleotide sequence ID" value="NZ_JMQC01000008.1"/>
</dbReference>